<name>A0ABW8RP25_9BACI</name>
<feature type="domain" description="Phospholipase D-like" evidence="1">
    <location>
        <begin position="2"/>
        <end position="40"/>
    </location>
</feature>
<dbReference type="Pfam" id="PF13091">
    <property type="entry name" value="PLDc_2"/>
    <property type="match status" value="1"/>
</dbReference>
<proteinExistence type="predicted"/>
<organism evidence="2 3">
    <name type="scientific">Bacillus salipaludis</name>
    <dbReference type="NCBI Taxonomy" id="2547811"/>
    <lineage>
        <taxon>Bacteria</taxon>
        <taxon>Bacillati</taxon>
        <taxon>Bacillota</taxon>
        <taxon>Bacilli</taxon>
        <taxon>Bacillales</taxon>
        <taxon>Bacillaceae</taxon>
        <taxon>Bacillus</taxon>
    </lineage>
</organism>
<dbReference type="EMBL" id="JBJHQH010000039">
    <property type="protein sequence ID" value="MFK9095282.1"/>
    <property type="molecule type" value="Genomic_DNA"/>
</dbReference>
<dbReference type="PANTHER" id="PTHR21248:SF22">
    <property type="entry name" value="PHOSPHOLIPASE D"/>
    <property type="match status" value="1"/>
</dbReference>
<comment type="caution">
    <text evidence="2">The sequence shown here is derived from an EMBL/GenBank/DDBJ whole genome shotgun (WGS) entry which is preliminary data.</text>
</comment>
<keyword evidence="3" id="KW-1185">Reference proteome</keyword>
<dbReference type="PANTHER" id="PTHR21248">
    <property type="entry name" value="CARDIOLIPIN SYNTHASE"/>
    <property type="match status" value="1"/>
</dbReference>
<dbReference type="Proteomes" id="UP001623041">
    <property type="component" value="Unassembled WGS sequence"/>
</dbReference>
<sequence>MASIGTANIDTRNFRLNFEVNTILYDEKSAKQLHGLFLQDCQDSSEYTITRYKERSIINKLKESITRLLSPIL</sequence>
<reference evidence="2 3" key="1">
    <citation type="submission" date="2024-11" db="EMBL/GenBank/DDBJ databases">
        <authorList>
            <person name="Lucas J.A."/>
        </authorList>
    </citation>
    <scope>NUCLEOTIDE SEQUENCE [LARGE SCALE GENOMIC DNA]</scope>
    <source>
        <strain evidence="2 3">Z 5.4</strain>
    </source>
</reference>
<evidence type="ECO:0000313" key="2">
    <source>
        <dbReference type="EMBL" id="MFK9095282.1"/>
    </source>
</evidence>
<dbReference type="InterPro" id="IPR025202">
    <property type="entry name" value="PLD-like_dom"/>
</dbReference>
<accession>A0ABW8RP25</accession>
<dbReference type="Gene3D" id="3.30.870.10">
    <property type="entry name" value="Endonuclease Chain A"/>
    <property type="match status" value="1"/>
</dbReference>
<gene>
    <name evidence="2" type="ORF">ACJEBI_28015</name>
</gene>
<dbReference type="SUPFAM" id="SSF56024">
    <property type="entry name" value="Phospholipase D/nuclease"/>
    <property type="match status" value="1"/>
</dbReference>
<evidence type="ECO:0000259" key="1">
    <source>
        <dbReference type="Pfam" id="PF13091"/>
    </source>
</evidence>
<evidence type="ECO:0000313" key="3">
    <source>
        <dbReference type="Proteomes" id="UP001623041"/>
    </source>
</evidence>
<dbReference type="RefSeq" id="WP_406583676.1">
    <property type="nucleotide sequence ID" value="NZ_JBJHQH010000039.1"/>
</dbReference>
<protein>
    <submittedName>
        <fullName evidence="2">Phospholipase D-like domain-containing protein</fullName>
    </submittedName>
</protein>